<comment type="caution">
    <text evidence="2">The sequence shown here is derived from an EMBL/GenBank/DDBJ whole genome shotgun (WGS) entry which is preliminary data.</text>
</comment>
<evidence type="ECO:0000313" key="2">
    <source>
        <dbReference type="EMBL" id="KAH0563500.1"/>
    </source>
</evidence>
<evidence type="ECO:0000313" key="3">
    <source>
        <dbReference type="Proteomes" id="UP000750711"/>
    </source>
</evidence>
<dbReference type="GO" id="GO:0003755">
    <property type="term" value="F:peptidyl-prolyl cis-trans isomerase activity"/>
    <property type="evidence" value="ECO:0007669"/>
    <property type="project" value="InterPro"/>
</dbReference>
<dbReference type="AlphaFoldDB" id="A0A9P8LG64"/>
<keyword evidence="3" id="KW-1185">Reference proteome</keyword>
<feature type="region of interest" description="Disordered" evidence="1">
    <location>
        <begin position="145"/>
        <end position="169"/>
    </location>
</feature>
<name>A0A9P8LG64_9PEZI</name>
<dbReference type="SUPFAM" id="SSF54534">
    <property type="entry name" value="FKBP-like"/>
    <property type="match status" value="1"/>
</dbReference>
<organism evidence="2 3">
    <name type="scientific">Trichoglossum hirsutum</name>
    <dbReference type="NCBI Taxonomy" id="265104"/>
    <lineage>
        <taxon>Eukaryota</taxon>
        <taxon>Fungi</taxon>
        <taxon>Dikarya</taxon>
        <taxon>Ascomycota</taxon>
        <taxon>Pezizomycotina</taxon>
        <taxon>Geoglossomycetes</taxon>
        <taxon>Geoglossales</taxon>
        <taxon>Geoglossaceae</taxon>
        <taxon>Trichoglossum</taxon>
    </lineage>
</organism>
<accession>A0A9P8LG64</accession>
<reference evidence="2" key="1">
    <citation type="submission" date="2021-03" db="EMBL/GenBank/DDBJ databases">
        <title>Comparative genomics and phylogenomic investigation of the class Geoglossomycetes provide insights into ecological specialization and systematics.</title>
        <authorList>
            <person name="Melie T."/>
            <person name="Pirro S."/>
            <person name="Miller A.N."/>
            <person name="Quandt A."/>
        </authorList>
    </citation>
    <scope>NUCLEOTIDE SEQUENCE</scope>
    <source>
        <strain evidence="2">CAQ_001_2017</strain>
    </source>
</reference>
<proteinExistence type="predicted"/>
<protein>
    <submittedName>
        <fullName evidence="2">Uncharacterized protein</fullName>
    </submittedName>
</protein>
<evidence type="ECO:0000256" key="1">
    <source>
        <dbReference type="SAM" id="MobiDB-lite"/>
    </source>
</evidence>
<dbReference type="InterPro" id="IPR046357">
    <property type="entry name" value="PPIase_dom_sf"/>
</dbReference>
<dbReference type="EMBL" id="JAGHQM010000194">
    <property type="protein sequence ID" value="KAH0563500.1"/>
    <property type="molecule type" value="Genomic_DNA"/>
</dbReference>
<dbReference type="Proteomes" id="UP000750711">
    <property type="component" value="Unassembled WGS sequence"/>
</dbReference>
<sequence length="184" mass="20327">MRVRKGLGSLRLKALSNNTQSHMHERGVLEIVLEEGDGVTKPQPGDVVEVEYMGWLYDRAQAANFYRGKQFTTGRTKRVIGARNGRESFMKDTSSHVMAAKISLSTAGISPHPANTGLSPNNIDMALETPITRCPLLFTVNPSLRNQHPRDSVVDTANEATADSRPDDLDMREPEGAYIFILSM</sequence>
<dbReference type="Gene3D" id="3.10.50.40">
    <property type="match status" value="1"/>
</dbReference>
<gene>
    <name evidence="2" type="ORF">GP486_001935</name>
</gene>